<name>A0A1B2I659_9BACT</name>
<keyword evidence="1" id="KW-0812">Transmembrane</keyword>
<dbReference type="GeneID" id="83058254"/>
<evidence type="ECO:0000313" key="2">
    <source>
        <dbReference type="EMBL" id="ANZ45433.1"/>
    </source>
</evidence>
<proteinExistence type="predicted"/>
<dbReference type="RefSeq" id="WP_066745716.1">
    <property type="nucleotide sequence ID" value="NZ_CP016757.1"/>
</dbReference>
<evidence type="ECO:0000313" key="3">
    <source>
        <dbReference type="Proteomes" id="UP000093044"/>
    </source>
</evidence>
<dbReference type="EMBL" id="CP016757">
    <property type="protein sequence ID" value="ANZ45433.1"/>
    <property type="molecule type" value="Genomic_DNA"/>
</dbReference>
<keyword evidence="3" id="KW-1185">Reference proteome</keyword>
<keyword evidence="1" id="KW-1133">Transmembrane helix</keyword>
<evidence type="ECO:0000256" key="1">
    <source>
        <dbReference type="SAM" id="Phobius"/>
    </source>
</evidence>
<dbReference type="STRING" id="1197717.BED41_10370"/>
<organism evidence="2 3">
    <name type="scientific">Cloacibacillus porcorum</name>
    <dbReference type="NCBI Taxonomy" id="1197717"/>
    <lineage>
        <taxon>Bacteria</taxon>
        <taxon>Thermotogati</taxon>
        <taxon>Synergistota</taxon>
        <taxon>Synergistia</taxon>
        <taxon>Synergistales</taxon>
        <taxon>Synergistaceae</taxon>
        <taxon>Cloacibacillus</taxon>
    </lineage>
</organism>
<accession>A0A1B2I659</accession>
<dbReference type="AlphaFoldDB" id="A0A1B2I659"/>
<gene>
    <name evidence="2" type="ORF">BED41_10370</name>
</gene>
<dbReference type="Proteomes" id="UP000093044">
    <property type="component" value="Chromosome"/>
</dbReference>
<dbReference type="KEGG" id="cpor:BED41_10370"/>
<keyword evidence="1" id="KW-0472">Membrane</keyword>
<reference evidence="2" key="1">
    <citation type="submission" date="2016-08" db="EMBL/GenBank/DDBJ databases">
        <title>Complete genome of Cloacibacillus porcorum.</title>
        <authorList>
            <person name="Looft T."/>
            <person name="Bayles D.O."/>
            <person name="Alt D.P."/>
        </authorList>
    </citation>
    <scope>NUCLEOTIDE SEQUENCE [LARGE SCALE GENOMIC DNA]</scope>
    <source>
        <strain evidence="2">CL-84</strain>
    </source>
</reference>
<sequence length="89" mass="10225">MAWRGWYRTPVRKPLPVFCVLFTFGVIVWYMHINEDIPTNMMYLLAAIDGVSVGGYMGSSAYESRYGDGWNSCAPQAPEYTDYDKEETH</sequence>
<feature type="transmembrane region" description="Helical" evidence="1">
    <location>
        <begin position="15"/>
        <end position="33"/>
    </location>
</feature>
<protein>
    <submittedName>
        <fullName evidence="2">Uncharacterized protein</fullName>
    </submittedName>
</protein>